<dbReference type="Proteomes" id="UP000652761">
    <property type="component" value="Unassembled WGS sequence"/>
</dbReference>
<dbReference type="PROSITE" id="PS00108">
    <property type="entry name" value="PROTEIN_KINASE_ST"/>
    <property type="match status" value="1"/>
</dbReference>
<evidence type="ECO:0000256" key="6">
    <source>
        <dbReference type="ARBA" id="ARBA00022777"/>
    </source>
</evidence>
<dbReference type="GO" id="GO:0007346">
    <property type="term" value="P:regulation of mitotic cell cycle"/>
    <property type="evidence" value="ECO:0007669"/>
    <property type="project" value="TreeGrafter"/>
</dbReference>
<protein>
    <recommendedName>
        <fullName evidence="2">[RNA-polymerase]-subunit kinase</fullName>
        <ecNumber evidence="2">2.7.11.23</ecNumber>
    </recommendedName>
</protein>
<dbReference type="InterPro" id="IPR000719">
    <property type="entry name" value="Prot_kinase_dom"/>
</dbReference>
<organism evidence="12 13">
    <name type="scientific">Colocasia esculenta</name>
    <name type="common">Wild taro</name>
    <name type="synonym">Arum esculentum</name>
    <dbReference type="NCBI Taxonomy" id="4460"/>
    <lineage>
        <taxon>Eukaryota</taxon>
        <taxon>Viridiplantae</taxon>
        <taxon>Streptophyta</taxon>
        <taxon>Embryophyta</taxon>
        <taxon>Tracheophyta</taxon>
        <taxon>Spermatophyta</taxon>
        <taxon>Magnoliopsida</taxon>
        <taxon>Liliopsida</taxon>
        <taxon>Araceae</taxon>
        <taxon>Aroideae</taxon>
        <taxon>Colocasieae</taxon>
        <taxon>Colocasia</taxon>
    </lineage>
</organism>
<feature type="domain" description="Protein kinase" evidence="11">
    <location>
        <begin position="93"/>
        <end position="383"/>
    </location>
</feature>
<keyword evidence="6" id="KW-0418">Kinase</keyword>
<name>A0A843WVE7_COLES</name>
<dbReference type="InterPro" id="IPR008271">
    <property type="entry name" value="Ser/Thr_kinase_AS"/>
</dbReference>
<reference evidence="12" key="1">
    <citation type="submission" date="2017-07" db="EMBL/GenBank/DDBJ databases">
        <title>Taro Niue Genome Assembly and Annotation.</title>
        <authorList>
            <person name="Atibalentja N."/>
            <person name="Keating K."/>
            <person name="Fields C.J."/>
        </authorList>
    </citation>
    <scope>NUCLEOTIDE SEQUENCE</scope>
    <source>
        <strain evidence="12">Niue_2</strain>
        <tissue evidence="12">Leaf</tissue>
    </source>
</reference>
<sequence length="396" mass="43798">MNRRRTLRSVSVRVNERTLVEKGPAPGKKRRFARRAMPVDVNPVKKRRCAGNSTVILEAEEEDAATALPCGHVGEGGGGEEIVLDCRGGVDDYDILDKVGAGAYGVVFKAREKETGDTVALKKMDLDGAAIGEITLLGSLPQHPCIVGLKEVVSDGRGRLIRQVYMVMEYLEYDLSRVIEGAKQRLSEGSAKYLMHQLLQGVSFLHANGVMHRDLKTSNLLLNREGQLKLCDFGLSRRCIDGIGKQQPYTDLVVTLWYRAPELLLMAEGYSAAVDMWSVGCIMAELLRRVPLFPGTNELDQLHRIFGVLGVPDEATWPDFTSLCAKMGVRLTSGCGRPCTGKLKKLLPRASLSEAGHDLLVRLLAYDPRRRLTVEEALNHPWFQEMPAPTKPRLPL</sequence>
<comment type="similarity">
    <text evidence="1">Belongs to the protein kinase superfamily. CMGC Ser/Thr protein kinase family. CDC2/CDKX subfamily.</text>
</comment>
<dbReference type="Gene3D" id="1.10.510.10">
    <property type="entry name" value="Transferase(Phosphotransferase) domain 1"/>
    <property type="match status" value="1"/>
</dbReference>
<dbReference type="GO" id="GO:0008353">
    <property type="term" value="F:RNA polymerase II CTD heptapeptide repeat kinase activity"/>
    <property type="evidence" value="ECO:0007669"/>
    <property type="project" value="UniProtKB-EC"/>
</dbReference>
<dbReference type="GO" id="GO:0005524">
    <property type="term" value="F:ATP binding"/>
    <property type="evidence" value="ECO:0007669"/>
    <property type="project" value="UniProtKB-UniRule"/>
</dbReference>
<evidence type="ECO:0000256" key="3">
    <source>
        <dbReference type="ARBA" id="ARBA00022527"/>
    </source>
</evidence>
<evidence type="ECO:0000259" key="11">
    <source>
        <dbReference type="PROSITE" id="PS50011"/>
    </source>
</evidence>
<dbReference type="InterPro" id="IPR011009">
    <property type="entry name" value="Kinase-like_dom_sf"/>
</dbReference>
<dbReference type="SUPFAM" id="SSF56112">
    <property type="entry name" value="Protein kinase-like (PK-like)"/>
    <property type="match status" value="1"/>
</dbReference>
<keyword evidence="13" id="KW-1185">Reference proteome</keyword>
<dbReference type="Gene3D" id="3.30.200.20">
    <property type="entry name" value="Phosphorylase Kinase, domain 1"/>
    <property type="match status" value="1"/>
</dbReference>
<dbReference type="GO" id="GO:0005634">
    <property type="term" value="C:nucleus"/>
    <property type="evidence" value="ECO:0007669"/>
    <property type="project" value="TreeGrafter"/>
</dbReference>
<comment type="caution">
    <text evidence="12">The sequence shown here is derived from an EMBL/GenBank/DDBJ whole genome shotgun (WGS) entry which is preliminary data.</text>
</comment>
<proteinExistence type="inferred from homology"/>
<evidence type="ECO:0000256" key="4">
    <source>
        <dbReference type="ARBA" id="ARBA00022679"/>
    </source>
</evidence>
<evidence type="ECO:0000256" key="7">
    <source>
        <dbReference type="ARBA" id="ARBA00022840"/>
    </source>
</evidence>
<dbReference type="PANTHER" id="PTHR24056">
    <property type="entry name" value="CELL DIVISION PROTEIN KINASE"/>
    <property type="match status" value="1"/>
</dbReference>
<dbReference type="OrthoDB" id="648396at2759"/>
<gene>
    <name evidence="12" type="ORF">Taro_042059</name>
</gene>
<accession>A0A843WVE7</accession>
<evidence type="ECO:0000256" key="10">
    <source>
        <dbReference type="RuleBase" id="RU000304"/>
    </source>
</evidence>
<dbReference type="EC" id="2.7.11.23" evidence="2"/>
<dbReference type="InterPro" id="IPR050108">
    <property type="entry name" value="CDK"/>
</dbReference>
<keyword evidence="5 9" id="KW-0547">Nucleotide-binding</keyword>
<evidence type="ECO:0000313" key="12">
    <source>
        <dbReference type="EMBL" id="MQM09191.1"/>
    </source>
</evidence>
<dbReference type="PROSITE" id="PS00107">
    <property type="entry name" value="PROTEIN_KINASE_ATP"/>
    <property type="match status" value="1"/>
</dbReference>
<keyword evidence="3 10" id="KW-0723">Serine/threonine-protein kinase</keyword>
<keyword evidence="4" id="KW-0808">Transferase</keyword>
<evidence type="ECO:0000256" key="1">
    <source>
        <dbReference type="ARBA" id="ARBA00006485"/>
    </source>
</evidence>
<dbReference type="FunFam" id="1.10.510.10:FF:000624">
    <property type="entry name" value="Mitogen-activated protein kinase"/>
    <property type="match status" value="1"/>
</dbReference>
<comment type="catalytic activity">
    <reaction evidence="8">
        <text>[DNA-directed RNA polymerase] + ATP = phospho-[DNA-directed RNA polymerase] + ADP + H(+)</text>
        <dbReference type="Rhea" id="RHEA:10216"/>
        <dbReference type="Rhea" id="RHEA-COMP:11321"/>
        <dbReference type="Rhea" id="RHEA-COMP:11322"/>
        <dbReference type="ChEBI" id="CHEBI:15378"/>
        <dbReference type="ChEBI" id="CHEBI:30616"/>
        <dbReference type="ChEBI" id="CHEBI:43176"/>
        <dbReference type="ChEBI" id="CHEBI:68546"/>
        <dbReference type="ChEBI" id="CHEBI:456216"/>
        <dbReference type="EC" id="2.7.11.23"/>
    </reaction>
</comment>
<dbReference type="InterPro" id="IPR017441">
    <property type="entry name" value="Protein_kinase_ATP_BS"/>
</dbReference>
<dbReference type="SMART" id="SM00220">
    <property type="entry name" value="S_TKc"/>
    <property type="match status" value="1"/>
</dbReference>
<dbReference type="EMBL" id="NMUH01004311">
    <property type="protein sequence ID" value="MQM09191.1"/>
    <property type="molecule type" value="Genomic_DNA"/>
</dbReference>
<keyword evidence="7 9" id="KW-0067">ATP-binding</keyword>
<evidence type="ECO:0000256" key="8">
    <source>
        <dbReference type="ARBA" id="ARBA00049280"/>
    </source>
</evidence>
<dbReference type="PANTHER" id="PTHR24056:SF578">
    <property type="entry name" value="CYCLIN-DEPENDENT KINASE F-2-RELATED"/>
    <property type="match status" value="1"/>
</dbReference>
<evidence type="ECO:0000313" key="13">
    <source>
        <dbReference type="Proteomes" id="UP000652761"/>
    </source>
</evidence>
<dbReference type="Pfam" id="PF00069">
    <property type="entry name" value="Pkinase"/>
    <property type="match status" value="1"/>
</dbReference>
<evidence type="ECO:0000256" key="5">
    <source>
        <dbReference type="ARBA" id="ARBA00022741"/>
    </source>
</evidence>
<dbReference type="AlphaFoldDB" id="A0A843WVE7"/>
<evidence type="ECO:0000256" key="2">
    <source>
        <dbReference type="ARBA" id="ARBA00012409"/>
    </source>
</evidence>
<evidence type="ECO:0000256" key="9">
    <source>
        <dbReference type="PROSITE-ProRule" id="PRU10141"/>
    </source>
</evidence>
<feature type="binding site" evidence="9">
    <location>
        <position position="122"/>
    </location>
    <ligand>
        <name>ATP</name>
        <dbReference type="ChEBI" id="CHEBI:30616"/>
    </ligand>
</feature>
<dbReference type="PROSITE" id="PS50011">
    <property type="entry name" value="PROTEIN_KINASE_DOM"/>
    <property type="match status" value="1"/>
</dbReference>